<evidence type="ECO:0000259" key="2">
    <source>
        <dbReference type="Pfam" id="PF00561"/>
    </source>
</evidence>
<organism evidence="3 4">
    <name type="scientific">Niastella vici</name>
    <dbReference type="NCBI Taxonomy" id="1703345"/>
    <lineage>
        <taxon>Bacteria</taxon>
        <taxon>Pseudomonadati</taxon>
        <taxon>Bacteroidota</taxon>
        <taxon>Chitinophagia</taxon>
        <taxon>Chitinophagales</taxon>
        <taxon>Chitinophagaceae</taxon>
        <taxon>Niastella</taxon>
    </lineage>
</organism>
<dbReference type="AlphaFoldDB" id="A0A1V9FU42"/>
<keyword evidence="4" id="KW-1185">Reference proteome</keyword>
<dbReference type="OrthoDB" id="613638at2"/>
<dbReference type="Pfam" id="PF00561">
    <property type="entry name" value="Abhydrolase_1"/>
    <property type="match status" value="1"/>
</dbReference>
<accession>A0A1V9FU42</accession>
<evidence type="ECO:0000313" key="4">
    <source>
        <dbReference type="Proteomes" id="UP000192796"/>
    </source>
</evidence>
<dbReference type="PANTHER" id="PTHR43722:SF1">
    <property type="entry name" value="PROLINE IMINOPEPTIDASE"/>
    <property type="match status" value="1"/>
</dbReference>
<name>A0A1V9FU42_9BACT</name>
<dbReference type="InterPro" id="IPR005944">
    <property type="entry name" value="Pro_iminopeptidase"/>
</dbReference>
<evidence type="ECO:0000256" key="1">
    <source>
        <dbReference type="ARBA" id="ARBA00021843"/>
    </source>
</evidence>
<dbReference type="InterPro" id="IPR000073">
    <property type="entry name" value="AB_hydrolase_1"/>
</dbReference>
<dbReference type="PANTHER" id="PTHR43722">
    <property type="entry name" value="PROLINE IMINOPEPTIDASE"/>
    <property type="match status" value="1"/>
</dbReference>
<dbReference type="Gene3D" id="3.40.50.1820">
    <property type="entry name" value="alpha/beta hydrolase"/>
    <property type="match status" value="1"/>
</dbReference>
<dbReference type="GO" id="GO:0004177">
    <property type="term" value="F:aminopeptidase activity"/>
    <property type="evidence" value="ECO:0007669"/>
    <property type="project" value="UniProtKB-EC"/>
</dbReference>
<evidence type="ECO:0000313" key="3">
    <source>
        <dbReference type="EMBL" id="OQP61889.1"/>
    </source>
</evidence>
<dbReference type="InterPro" id="IPR029058">
    <property type="entry name" value="AB_hydrolase_fold"/>
</dbReference>
<protein>
    <recommendedName>
        <fullName evidence="1">Proline iminopeptidase</fullName>
    </recommendedName>
</protein>
<keyword evidence="3" id="KW-0378">Hydrolase</keyword>
<dbReference type="GO" id="GO:0005737">
    <property type="term" value="C:cytoplasm"/>
    <property type="evidence" value="ECO:0007669"/>
    <property type="project" value="InterPro"/>
</dbReference>
<comment type="caution">
    <text evidence="3">The sequence shown here is derived from an EMBL/GenBank/DDBJ whole genome shotgun (WGS) entry which is preliminary data.</text>
</comment>
<dbReference type="SUPFAM" id="SSF53474">
    <property type="entry name" value="alpha/beta-Hydrolases"/>
    <property type="match status" value="1"/>
</dbReference>
<dbReference type="EMBL" id="LVYD01000055">
    <property type="protein sequence ID" value="OQP61889.1"/>
    <property type="molecule type" value="Genomic_DNA"/>
</dbReference>
<gene>
    <name evidence="3" type="ORF">A3860_30970</name>
</gene>
<dbReference type="RefSeq" id="WP_081150381.1">
    <property type="nucleotide sequence ID" value="NZ_LVYD01000055.1"/>
</dbReference>
<dbReference type="STRING" id="1703345.A3860_30970"/>
<reference evidence="3 4" key="1">
    <citation type="submission" date="2016-03" db="EMBL/GenBank/DDBJ databases">
        <title>Niastella vici sp. nov., isolated from farmland soil.</title>
        <authorList>
            <person name="Chen L."/>
            <person name="Wang D."/>
            <person name="Yang S."/>
            <person name="Wang G."/>
        </authorList>
    </citation>
    <scope>NUCLEOTIDE SEQUENCE [LARGE SCALE GENOMIC DNA]</scope>
    <source>
        <strain evidence="3 4">DJ57</strain>
    </source>
</reference>
<feature type="domain" description="AB hydrolase-1" evidence="2">
    <location>
        <begin position="107"/>
        <end position="448"/>
    </location>
</feature>
<sequence length="476" mass="53590">MRIGIIGIWLLLYFNGAFSQGYVPTIEPCPCMIKVDSALISKCGYLIVPENRAKPAGRTIKLPFVYLRQSLADSNIMLFTTGGPGYSTIANFTEITAKSDFFLFGGVILFDQRGSKKAMPCLDCPEVNAALKKAYKENLPQDSLKLLAIQQCRKRLVDKGIDLSAYTTIESAADINDLRQALQIKQLSLRGISYSGGLMLTVARNHPEGVRSLVLSSPLPGYTNYEEEGLFNINEALEQVFADCEADSTDKNVYGALRERFHQYFTAITGKTFTISYTEKDSARKLTVNYTKNELLDAILNRMNRWQISTVPFVMNEIINGRHEVYVKEILDGVFKDNGKLSHGMRYSIYCSEQIAYARQELIKKQEAVLPWLAKYAFNDVDHAICDCWRVKPEPVIAKTPVYSKVPALINAGDIDPWCPPFYNRLIKRYMPNSQVLIVHDQGHVPSFFVNGVDYLKTFMQDPYKKLVAGNGAIVE</sequence>
<proteinExistence type="predicted"/>
<dbReference type="GO" id="GO:0006508">
    <property type="term" value="P:proteolysis"/>
    <property type="evidence" value="ECO:0007669"/>
    <property type="project" value="InterPro"/>
</dbReference>
<dbReference type="Proteomes" id="UP000192796">
    <property type="component" value="Unassembled WGS sequence"/>
</dbReference>